<accession>A0A8B9ALS0</accession>
<evidence type="ECO:0000256" key="5">
    <source>
        <dbReference type="ARBA" id="ARBA00023242"/>
    </source>
</evidence>
<evidence type="ECO:0000256" key="2">
    <source>
        <dbReference type="ARBA" id="ARBA00023015"/>
    </source>
</evidence>
<evidence type="ECO:0000313" key="7">
    <source>
        <dbReference type="Proteomes" id="UP000228380"/>
    </source>
</evidence>
<sequence>MMAKTLLPPGFRFHPTDVELVCYYLKRKVTGKSFRLEAISEIELYKFAPWELPDKSCLRSKDLEWYFFCPRDRKYPNGSRTNRATEIGYWKTTGKDRAIIHNSHTVGMKKTLIFHVGKAPRGDRTDWVMYEYRLEDKELVVAGYSQGMYVLCKIFQKSGPGPKIGEQYGAPFNEEDWEDDAIVENAFLYPAPTPKPLDDQPVLLEPICQQSVASGVCEVSSTPDLPDANGMLLEQLAEFLNDSPLHSENAHDKISSSAVLDKHINEVSGVETGIYDELEDLSAEAVINDNFNFSGTTNREYELQPMLSELGSEQYVELDDFCFLQESDPSDFVMLDDLFEQYPLVENPGSLNLNNMHDDTFSIGSVTTAVMNDPLSVGTDMVGDESTLFLELEDLRSLPSCL</sequence>
<evidence type="ECO:0000256" key="4">
    <source>
        <dbReference type="ARBA" id="ARBA00023163"/>
    </source>
</evidence>
<dbReference type="Gene3D" id="2.170.150.80">
    <property type="entry name" value="NAC domain"/>
    <property type="match status" value="1"/>
</dbReference>
<evidence type="ECO:0000256" key="1">
    <source>
        <dbReference type="ARBA" id="ARBA00004123"/>
    </source>
</evidence>
<dbReference type="OrthoDB" id="645697at2759"/>
<dbReference type="GO" id="GO:0003677">
    <property type="term" value="F:DNA binding"/>
    <property type="evidence" value="ECO:0007669"/>
    <property type="project" value="UniProtKB-KW"/>
</dbReference>
<keyword evidence="3" id="KW-0238">DNA-binding</keyword>
<feature type="domain" description="NAC" evidence="6">
    <location>
        <begin position="7"/>
        <end position="157"/>
    </location>
</feature>
<proteinExistence type="predicted"/>
<dbReference type="PANTHER" id="PTHR31744:SF210">
    <property type="entry name" value="NAC DOMAIN-CONTAINING PROTEIN 86-LIKE"/>
    <property type="match status" value="1"/>
</dbReference>
<dbReference type="SUPFAM" id="SSF101941">
    <property type="entry name" value="NAC domain"/>
    <property type="match status" value="1"/>
</dbReference>
<dbReference type="Proteomes" id="UP000228380">
    <property type="component" value="Chromosome 7"/>
</dbReference>
<dbReference type="InterPro" id="IPR036093">
    <property type="entry name" value="NAC_dom_sf"/>
</dbReference>
<dbReference type="AlphaFoldDB" id="A0A8B9ALS0"/>
<evidence type="ECO:0000313" key="9">
    <source>
        <dbReference type="RefSeq" id="XP_017702290.2"/>
    </source>
</evidence>
<dbReference type="RefSeq" id="XP_008813045.2">
    <property type="nucleotide sequence ID" value="XM_008814823.4"/>
</dbReference>
<dbReference type="RefSeq" id="XP_038984249.1">
    <property type="nucleotide sequence ID" value="XM_039128321.1"/>
</dbReference>
<evidence type="ECO:0000313" key="8">
    <source>
        <dbReference type="RefSeq" id="XP_008813045.2"/>
    </source>
</evidence>
<dbReference type="KEGG" id="pda:103723788"/>
<keyword evidence="2" id="KW-0805">Transcription regulation</keyword>
<dbReference type="RefSeq" id="XP_017702290.2">
    <property type="nucleotide sequence ID" value="XM_017846801.3"/>
</dbReference>
<dbReference type="GO" id="GO:0006355">
    <property type="term" value="P:regulation of DNA-templated transcription"/>
    <property type="evidence" value="ECO:0007669"/>
    <property type="project" value="InterPro"/>
</dbReference>
<comment type="subcellular location">
    <subcellularLocation>
        <location evidence="1">Nucleus</location>
    </subcellularLocation>
</comment>
<dbReference type="PANTHER" id="PTHR31744">
    <property type="entry name" value="PROTEIN CUP-SHAPED COTYLEDON 2-RELATED"/>
    <property type="match status" value="1"/>
</dbReference>
<reference evidence="7" key="1">
    <citation type="journal article" date="2019" name="Nat. Commun.">
        <title>Genome-wide association mapping of date palm fruit traits.</title>
        <authorList>
            <person name="Hazzouri K.M."/>
            <person name="Gros-Balthazard M."/>
            <person name="Flowers J.M."/>
            <person name="Copetti D."/>
            <person name="Lemansour A."/>
            <person name="Lebrun M."/>
            <person name="Masmoudi K."/>
            <person name="Ferrand S."/>
            <person name="Dhar M.I."/>
            <person name="Fresquez Z.A."/>
            <person name="Rosas U."/>
            <person name="Zhang J."/>
            <person name="Talag J."/>
            <person name="Lee S."/>
            <person name="Kudrna D."/>
            <person name="Powell R.F."/>
            <person name="Leitch I.J."/>
            <person name="Krueger R.R."/>
            <person name="Wing R.A."/>
            <person name="Amiri K.M.A."/>
            <person name="Purugganan M.D."/>
        </authorList>
    </citation>
    <scope>NUCLEOTIDE SEQUENCE [LARGE SCALE GENOMIC DNA]</scope>
    <source>
        <strain evidence="7">cv. Khalas</strain>
    </source>
</reference>
<gene>
    <name evidence="8 9 10 11" type="primary">LOC103723788</name>
</gene>
<protein>
    <submittedName>
        <fullName evidence="8 9">NAC domain-containing protein 82-like</fullName>
    </submittedName>
</protein>
<name>A0A8B9ALS0_PHODC</name>
<organism evidence="7 11">
    <name type="scientific">Phoenix dactylifera</name>
    <name type="common">Date palm</name>
    <dbReference type="NCBI Taxonomy" id="42345"/>
    <lineage>
        <taxon>Eukaryota</taxon>
        <taxon>Viridiplantae</taxon>
        <taxon>Streptophyta</taxon>
        <taxon>Embryophyta</taxon>
        <taxon>Tracheophyta</taxon>
        <taxon>Spermatophyta</taxon>
        <taxon>Magnoliopsida</taxon>
        <taxon>Liliopsida</taxon>
        <taxon>Arecaceae</taxon>
        <taxon>Coryphoideae</taxon>
        <taxon>Phoeniceae</taxon>
        <taxon>Phoenix</taxon>
    </lineage>
</organism>
<keyword evidence="4" id="KW-0804">Transcription</keyword>
<evidence type="ECO:0000313" key="10">
    <source>
        <dbReference type="RefSeq" id="XP_038984248.1"/>
    </source>
</evidence>
<dbReference type="Pfam" id="PF02365">
    <property type="entry name" value="NAM"/>
    <property type="match status" value="1"/>
</dbReference>
<keyword evidence="5" id="KW-0539">Nucleus</keyword>
<dbReference type="GeneID" id="103723788"/>
<dbReference type="RefSeq" id="XP_038984248.1">
    <property type="nucleotide sequence ID" value="XM_039128320.1"/>
</dbReference>
<dbReference type="InterPro" id="IPR003441">
    <property type="entry name" value="NAC-dom"/>
</dbReference>
<keyword evidence="7" id="KW-1185">Reference proteome</keyword>
<reference evidence="8 9" key="2">
    <citation type="submission" date="2025-04" db="UniProtKB">
        <authorList>
            <consortium name="RefSeq"/>
        </authorList>
    </citation>
    <scope>IDENTIFICATION</scope>
    <source>
        <tissue evidence="8 9">Young leaves</tissue>
    </source>
</reference>
<dbReference type="GO" id="GO:0005634">
    <property type="term" value="C:nucleus"/>
    <property type="evidence" value="ECO:0007669"/>
    <property type="project" value="UniProtKB-SubCell"/>
</dbReference>
<dbReference type="FunFam" id="2.170.150.80:FF:000002">
    <property type="entry name" value="Nac domain-containing protein 86"/>
    <property type="match status" value="1"/>
</dbReference>
<evidence type="ECO:0000259" key="6">
    <source>
        <dbReference type="PROSITE" id="PS51005"/>
    </source>
</evidence>
<dbReference type="PROSITE" id="PS51005">
    <property type="entry name" value="NAC"/>
    <property type="match status" value="1"/>
</dbReference>
<evidence type="ECO:0000256" key="3">
    <source>
        <dbReference type="ARBA" id="ARBA00023125"/>
    </source>
</evidence>
<evidence type="ECO:0000313" key="11">
    <source>
        <dbReference type="RefSeq" id="XP_038984249.1"/>
    </source>
</evidence>